<feature type="domain" description="MYND-type" evidence="4">
    <location>
        <begin position="448"/>
        <end position="484"/>
    </location>
</feature>
<dbReference type="InterPro" id="IPR027796">
    <property type="entry name" value="OTT_1508_deam-like"/>
</dbReference>
<keyword evidence="3" id="KW-0862">Zinc</keyword>
<evidence type="ECO:0000256" key="2">
    <source>
        <dbReference type="ARBA" id="ARBA00022771"/>
    </source>
</evidence>
<evidence type="ECO:0000256" key="3">
    <source>
        <dbReference type="ARBA" id="ARBA00022833"/>
    </source>
</evidence>
<dbReference type="RefSeq" id="XP_022580494.1">
    <property type="nucleotide sequence ID" value="XM_022725830.1"/>
</dbReference>
<dbReference type="GO" id="GO:0008270">
    <property type="term" value="F:zinc ion binding"/>
    <property type="evidence" value="ECO:0007669"/>
    <property type="project" value="UniProtKB-KW"/>
</dbReference>
<dbReference type="GeneID" id="34612294"/>
<dbReference type="Proteomes" id="UP000184188">
    <property type="component" value="Unassembled WGS sequence"/>
</dbReference>
<dbReference type="InterPro" id="IPR002893">
    <property type="entry name" value="Znf_MYND"/>
</dbReference>
<dbReference type="OrthoDB" id="4851849at2759"/>
<organism evidence="5 6">
    <name type="scientific">Penicilliopsis zonata CBS 506.65</name>
    <dbReference type="NCBI Taxonomy" id="1073090"/>
    <lineage>
        <taxon>Eukaryota</taxon>
        <taxon>Fungi</taxon>
        <taxon>Dikarya</taxon>
        <taxon>Ascomycota</taxon>
        <taxon>Pezizomycotina</taxon>
        <taxon>Eurotiomycetes</taxon>
        <taxon>Eurotiomycetidae</taxon>
        <taxon>Eurotiales</taxon>
        <taxon>Aspergillaceae</taxon>
        <taxon>Penicilliopsis</taxon>
    </lineage>
</organism>
<dbReference type="PROSITE" id="PS01360">
    <property type="entry name" value="ZF_MYND_1"/>
    <property type="match status" value="1"/>
</dbReference>
<accession>A0A1L9SG29</accession>
<dbReference type="EMBL" id="KV878343">
    <property type="protein sequence ID" value="OJJ45984.1"/>
    <property type="molecule type" value="Genomic_DNA"/>
</dbReference>
<evidence type="ECO:0000313" key="5">
    <source>
        <dbReference type="EMBL" id="OJJ45984.1"/>
    </source>
</evidence>
<evidence type="ECO:0000313" key="6">
    <source>
        <dbReference type="Proteomes" id="UP000184188"/>
    </source>
</evidence>
<evidence type="ECO:0000256" key="1">
    <source>
        <dbReference type="ARBA" id="ARBA00022723"/>
    </source>
</evidence>
<gene>
    <name evidence="5" type="ORF">ASPZODRAFT_152236</name>
</gene>
<sequence length="849" mass="96861">MNSSLKEWDKPRFDAYAKLLRLKNDGQVEEASDFTEIADLPDEDSADSVHANTLSSFDEEKLKRAFLDRLSELVANEKGGHHVSSCLLIEWPDRAEVLVARNKRFRDSDPVAQLLESIALSLRNIAERNSQDSIAVDVAHNLWISLIESYRPRITAYVVEARQAFKQTVLHAHAETDSGLVSRLEDFKALINDVPRVSTQNGLEEAVQNAHEICHIYKGEEFERVTGNASHARSSRNTLGFLGRLETGFKTLIRVTGQLRRLFSSLGLSLDDQTVDSIFGNGKRKKEQWTKHRLMQRFDKLKSPVSQVHAEVQLVLAASRHDSPGASIFRYLGCSKRSCFLCSRFVRRYGQFTTRGCHSKVYDLWTLPDPIPRLFKGEVWRLVQILQEVETDMKNAIHGRKTGKRIAPVKESTLGGSSLATITQPQLDNPFTQSLVSQEKDVEQRMECFVCDQKTTRHCAHCNRDWFCSQSCQDQMSLNHLTKCSARPITTADILYADVIADEIPKDGQTREDFGFAQSHLLGLYGGLLLYVDRSDISPVTLHRWQQEGLLASRIIEIFHTIPEGSRGAYFPWFLQNQHLLDTSTSARQTRHDQNSNPILRALNAARSYLEPEDRDKDPSKLEPKEKRYSFIFYALALDGSHPNPQWPELDLWYDFGLVVCADEHHESSLGGLYARLVGGNKFLTDYDASLGVTSSSNVSSSPTCSFGEFWRAWRDGKIAQLFDKYGLGDELNLSFRLFMSFPVQNHRQRPSVWRLMHFLALEENTILTRLPQIEIAIREYGFTPQLDARTRMDLRQFYRRLLTVGNPFELHRAKAWGELLQYAEDLCGDINNRVGLVLLSIDREFITN</sequence>
<dbReference type="Pfam" id="PF14441">
    <property type="entry name" value="OTT_1508_deam"/>
    <property type="match status" value="1"/>
</dbReference>
<dbReference type="STRING" id="1073090.A0A1L9SG29"/>
<evidence type="ECO:0000259" key="4">
    <source>
        <dbReference type="PROSITE" id="PS01360"/>
    </source>
</evidence>
<proteinExistence type="predicted"/>
<protein>
    <recommendedName>
        <fullName evidence="4">MYND-type domain-containing protein</fullName>
    </recommendedName>
</protein>
<name>A0A1L9SG29_9EURO</name>
<reference evidence="6" key="1">
    <citation type="journal article" date="2017" name="Genome Biol.">
        <title>Comparative genomics reveals high biological diversity and specific adaptations in the industrially and medically important fungal genus Aspergillus.</title>
        <authorList>
            <person name="de Vries R.P."/>
            <person name="Riley R."/>
            <person name="Wiebenga A."/>
            <person name="Aguilar-Osorio G."/>
            <person name="Amillis S."/>
            <person name="Uchima C.A."/>
            <person name="Anderluh G."/>
            <person name="Asadollahi M."/>
            <person name="Askin M."/>
            <person name="Barry K."/>
            <person name="Battaglia E."/>
            <person name="Bayram O."/>
            <person name="Benocci T."/>
            <person name="Braus-Stromeyer S.A."/>
            <person name="Caldana C."/>
            <person name="Canovas D."/>
            <person name="Cerqueira G.C."/>
            <person name="Chen F."/>
            <person name="Chen W."/>
            <person name="Choi C."/>
            <person name="Clum A."/>
            <person name="Dos Santos R.A."/>
            <person name="Damasio A.R."/>
            <person name="Diallinas G."/>
            <person name="Emri T."/>
            <person name="Fekete E."/>
            <person name="Flipphi M."/>
            <person name="Freyberg S."/>
            <person name="Gallo A."/>
            <person name="Gournas C."/>
            <person name="Habgood R."/>
            <person name="Hainaut M."/>
            <person name="Harispe M.L."/>
            <person name="Henrissat B."/>
            <person name="Hilden K.S."/>
            <person name="Hope R."/>
            <person name="Hossain A."/>
            <person name="Karabika E."/>
            <person name="Karaffa L."/>
            <person name="Karanyi Z."/>
            <person name="Krasevec N."/>
            <person name="Kuo A."/>
            <person name="Kusch H."/>
            <person name="LaButti K."/>
            <person name="Lagendijk E.L."/>
            <person name="Lapidus A."/>
            <person name="Levasseur A."/>
            <person name="Lindquist E."/>
            <person name="Lipzen A."/>
            <person name="Logrieco A.F."/>
            <person name="MacCabe A."/>
            <person name="Maekelae M.R."/>
            <person name="Malavazi I."/>
            <person name="Melin P."/>
            <person name="Meyer V."/>
            <person name="Mielnichuk N."/>
            <person name="Miskei M."/>
            <person name="Molnar A.P."/>
            <person name="Mule G."/>
            <person name="Ngan C.Y."/>
            <person name="Orejas M."/>
            <person name="Orosz E."/>
            <person name="Ouedraogo J.P."/>
            <person name="Overkamp K.M."/>
            <person name="Park H.-S."/>
            <person name="Perrone G."/>
            <person name="Piumi F."/>
            <person name="Punt P.J."/>
            <person name="Ram A.F."/>
            <person name="Ramon A."/>
            <person name="Rauscher S."/>
            <person name="Record E."/>
            <person name="Riano-Pachon D.M."/>
            <person name="Robert V."/>
            <person name="Roehrig J."/>
            <person name="Ruller R."/>
            <person name="Salamov A."/>
            <person name="Salih N.S."/>
            <person name="Samson R.A."/>
            <person name="Sandor E."/>
            <person name="Sanguinetti M."/>
            <person name="Schuetze T."/>
            <person name="Sepcic K."/>
            <person name="Shelest E."/>
            <person name="Sherlock G."/>
            <person name="Sophianopoulou V."/>
            <person name="Squina F.M."/>
            <person name="Sun H."/>
            <person name="Susca A."/>
            <person name="Todd R.B."/>
            <person name="Tsang A."/>
            <person name="Unkles S.E."/>
            <person name="van de Wiele N."/>
            <person name="van Rossen-Uffink D."/>
            <person name="Oliveira J.V."/>
            <person name="Vesth T.C."/>
            <person name="Visser J."/>
            <person name="Yu J.-H."/>
            <person name="Zhou M."/>
            <person name="Andersen M.R."/>
            <person name="Archer D.B."/>
            <person name="Baker S.E."/>
            <person name="Benoit I."/>
            <person name="Brakhage A.A."/>
            <person name="Braus G.H."/>
            <person name="Fischer R."/>
            <person name="Frisvad J.C."/>
            <person name="Goldman G.H."/>
            <person name="Houbraken J."/>
            <person name="Oakley B."/>
            <person name="Pocsi I."/>
            <person name="Scazzocchio C."/>
            <person name="Seiboth B."/>
            <person name="vanKuyk P.A."/>
            <person name="Wortman J."/>
            <person name="Dyer P.S."/>
            <person name="Grigoriev I.V."/>
        </authorList>
    </citation>
    <scope>NUCLEOTIDE SEQUENCE [LARGE SCALE GENOMIC DNA]</scope>
    <source>
        <strain evidence="6">CBS 506.65</strain>
    </source>
</reference>
<keyword evidence="6" id="KW-1185">Reference proteome</keyword>
<dbReference type="AlphaFoldDB" id="A0A1L9SG29"/>
<dbReference type="VEuPathDB" id="FungiDB:ASPZODRAFT_152236"/>
<keyword evidence="1" id="KW-0479">Metal-binding</keyword>
<keyword evidence="2" id="KW-0863">Zinc-finger</keyword>